<protein>
    <submittedName>
        <fullName evidence="1">Uncharacterized protein</fullName>
    </submittedName>
</protein>
<proteinExistence type="predicted"/>
<gene>
    <name evidence="1" type="ORF">CTRU02_212998</name>
</gene>
<accession>A0ACC3YK06</accession>
<comment type="caution">
    <text evidence="1">The sequence shown here is derived from an EMBL/GenBank/DDBJ whole genome shotgun (WGS) entry which is preliminary data.</text>
</comment>
<keyword evidence="2" id="KW-1185">Reference proteome</keyword>
<dbReference type="EMBL" id="VUJX02000009">
    <property type="protein sequence ID" value="KAL0932046.1"/>
    <property type="molecule type" value="Genomic_DNA"/>
</dbReference>
<evidence type="ECO:0000313" key="1">
    <source>
        <dbReference type="EMBL" id="KAL0932046.1"/>
    </source>
</evidence>
<name>A0ACC3YK06_COLTU</name>
<dbReference type="Proteomes" id="UP000805649">
    <property type="component" value="Unassembled WGS sequence"/>
</dbReference>
<evidence type="ECO:0000313" key="2">
    <source>
        <dbReference type="Proteomes" id="UP000805649"/>
    </source>
</evidence>
<organism evidence="1 2">
    <name type="scientific">Colletotrichum truncatum</name>
    <name type="common">Anthracnose fungus</name>
    <name type="synonym">Colletotrichum capsici</name>
    <dbReference type="NCBI Taxonomy" id="5467"/>
    <lineage>
        <taxon>Eukaryota</taxon>
        <taxon>Fungi</taxon>
        <taxon>Dikarya</taxon>
        <taxon>Ascomycota</taxon>
        <taxon>Pezizomycotina</taxon>
        <taxon>Sordariomycetes</taxon>
        <taxon>Hypocreomycetidae</taxon>
        <taxon>Glomerellales</taxon>
        <taxon>Glomerellaceae</taxon>
        <taxon>Colletotrichum</taxon>
        <taxon>Colletotrichum truncatum species complex</taxon>
    </lineage>
</organism>
<reference evidence="1 2" key="1">
    <citation type="journal article" date="2020" name="Phytopathology">
        <title>Genome Sequence Resources of Colletotrichum truncatum, C. plurivorum, C. musicola, and C. sojae: Four Species Pathogenic to Soybean (Glycine max).</title>
        <authorList>
            <person name="Rogerio F."/>
            <person name="Boufleur T.R."/>
            <person name="Ciampi-Guillardi M."/>
            <person name="Sukno S.A."/>
            <person name="Thon M.R."/>
            <person name="Massola Junior N.S."/>
            <person name="Baroncelli R."/>
        </authorList>
    </citation>
    <scope>NUCLEOTIDE SEQUENCE [LARGE SCALE GENOMIC DNA]</scope>
    <source>
        <strain evidence="1 2">CMES1059</strain>
    </source>
</reference>
<sequence>MERQLSILRGRNSRSNSSRPSVRNPPTGQCVGLDCIVSPFTSLVTSLAKRERGVVGFRGGVMTWLTVVTPATLVKFERQCRHDAPNLTPALFTSTVYGRRGPAGRSWPAPIMEG</sequence>